<proteinExistence type="predicted"/>
<name>A0ABP7N888_9MICO</name>
<comment type="caution">
    <text evidence="2">The sequence shown here is derived from an EMBL/GenBank/DDBJ whole genome shotgun (WGS) entry which is preliminary data.</text>
</comment>
<evidence type="ECO:0000256" key="1">
    <source>
        <dbReference type="SAM" id="Phobius"/>
    </source>
</evidence>
<reference evidence="3" key="1">
    <citation type="journal article" date="2019" name="Int. J. Syst. Evol. Microbiol.">
        <title>The Global Catalogue of Microorganisms (GCM) 10K type strain sequencing project: providing services to taxonomists for standard genome sequencing and annotation.</title>
        <authorList>
            <consortium name="The Broad Institute Genomics Platform"/>
            <consortium name="The Broad Institute Genome Sequencing Center for Infectious Disease"/>
            <person name="Wu L."/>
            <person name="Ma J."/>
        </authorList>
    </citation>
    <scope>NUCLEOTIDE SEQUENCE [LARGE SCALE GENOMIC DNA]</scope>
    <source>
        <strain evidence="3">JCM 17024</strain>
    </source>
</reference>
<evidence type="ECO:0000313" key="3">
    <source>
        <dbReference type="Proteomes" id="UP001501591"/>
    </source>
</evidence>
<protein>
    <recommendedName>
        <fullName evidence="4">DUF2975 domain-containing protein</fullName>
    </recommendedName>
</protein>
<feature type="transmembrane region" description="Helical" evidence="1">
    <location>
        <begin position="129"/>
        <end position="151"/>
    </location>
</feature>
<accession>A0ABP7N888</accession>
<keyword evidence="1" id="KW-0472">Membrane</keyword>
<feature type="transmembrane region" description="Helical" evidence="1">
    <location>
        <begin position="17"/>
        <end position="42"/>
    </location>
</feature>
<dbReference type="RefSeq" id="WP_344819117.1">
    <property type="nucleotide sequence ID" value="NZ_BAABCP010000001.1"/>
</dbReference>
<keyword evidence="1" id="KW-1133">Transmembrane helix</keyword>
<keyword evidence="3" id="KW-1185">Reference proteome</keyword>
<feature type="transmembrane region" description="Helical" evidence="1">
    <location>
        <begin position="171"/>
        <end position="193"/>
    </location>
</feature>
<evidence type="ECO:0008006" key="4">
    <source>
        <dbReference type="Google" id="ProtNLM"/>
    </source>
</evidence>
<feature type="transmembrane region" description="Helical" evidence="1">
    <location>
        <begin position="96"/>
        <end position="117"/>
    </location>
</feature>
<keyword evidence="1" id="KW-0812">Transmembrane</keyword>
<evidence type="ECO:0000313" key="2">
    <source>
        <dbReference type="EMBL" id="GAA3939658.1"/>
    </source>
</evidence>
<dbReference type="EMBL" id="BAABCP010000001">
    <property type="protein sequence ID" value="GAA3939658.1"/>
    <property type="molecule type" value="Genomic_DNA"/>
</dbReference>
<gene>
    <name evidence="2" type="ORF">GCM10022383_16990</name>
</gene>
<dbReference type="Proteomes" id="UP001501591">
    <property type="component" value="Unassembled WGS sequence"/>
</dbReference>
<sequence>MSTTITPRRAVQLSEKLILGFIAGAAAAIAVTQTVLLVARIVEILSGAAVPVSMPLMDAPMPTDSDAVTEASYDSATLLLASVPASARGMLIFGDVLVTLLPIGACVVVAWLCLLVFHGRPFVRSAGWGIGAVAILVVVSGIGGAVVHGVANAQIADAVELAGTMLPTFLAAVPLAPLGWAAALAVVAGAFEIGQRMQRDTERLV</sequence>
<organism evidence="2 3">
    <name type="scientific">Microbacterium soli</name>
    <dbReference type="NCBI Taxonomy" id="446075"/>
    <lineage>
        <taxon>Bacteria</taxon>
        <taxon>Bacillati</taxon>
        <taxon>Actinomycetota</taxon>
        <taxon>Actinomycetes</taxon>
        <taxon>Micrococcales</taxon>
        <taxon>Microbacteriaceae</taxon>
        <taxon>Microbacterium</taxon>
    </lineage>
</organism>